<protein>
    <submittedName>
        <fullName evidence="2">Uncharacterized protein</fullName>
    </submittedName>
</protein>
<dbReference type="EMBL" id="JAANIU010016419">
    <property type="protein sequence ID" value="KAG1528654.1"/>
    <property type="molecule type" value="Genomic_DNA"/>
</dbReference>
<accession>A0A9P7BZ35</accession>
<evidence type="ECO:0000313" key="3">
    <source>
        <dbReference type="Proteomes" id="UP000740926"/>
    </source>
</evidence>
<reference evidence="2 3" key="1">
    <citation type="journal article" date="2020" name="Microb. Genom.">
        <title>Genetic diversity of clinical and environmental Mucorales isolates obtained from an investigation of mucormycosis cases among solid organ transplant recipients.</title>
        <authorList>
            <person name="Nguyen M.H."/>
            <person name="Kaul D."/>
            <person name="Muto C."/>
            <person name="Cheng S.J."/>
            <person name="Richter R.A."/>
            <person name="Bruno V.M."/>
            <person name="Liu G."/>
            <person name="Beyhan S."/>
            <person name="Sundermann A.J."/>
            <person name="Mounaud S."/>
            <person name="Pasculle A.W."/>
            <person name="Nierman W.C."/>
            <person name="Driscoll E."/>
            <person name="Cumbie R."/>
            <person name="Clancy C.J."/>
            <person name="Dupont C.L."/>
        </authorList>
    </citation>
    <scope>NUCLEOTIDE SEQUENCE [LARGE SCALE GENOMIC DNA]</scope>
    <source>
        <strain evidence="2 3">GL24</strain>
    </source>
</reference>
<gene>
    <name evidence="2" type="ORF">G6F50_017927</name>
    <name evidence="1" type="ORF">G6F50_018226</name>
</gene>
<evidence type="ECO:0000313" key="2">
    <source>
        <dbReference type="EMBL" id="KAG1529543.1"/>
    </source>
</evidence>
<dbReference type="Proteomes" id="UP000740926">
    <property type="component" value="Unassembled WGS sequence"/>
</dbReference>
<sequence>MLLSDRSRILRWRMGWLPARPIDCSCGPTHASRAHLLSCLRVAERLNLPADIKPNPLDHVLNMLPRKLPAYPSEALFSRWSLWYIYWIIY</sequence>
<evidence type="ECO:0000313" key="1">
    <source>
        <dbReference type="EMBL" id="KAG1528654.1"/>
    </source>
</evidence>
<organism evidence="2 3">
    <name type="scientific">Rhizopus delemar</name>
    <dbReference type="NCBI Taxonomy" id="936053"/>
    <lineage>
        <taxon>Eukaryota</taxon>
        <taxon>Fungi</taxon>
        <taxon>Fungi incertae sedis</taxon>
        <taxon>Mucoromycota</taxon>
        <taxon>Mucoromycotina</taxon>
        <taxon>Mucoromycetes</taxon>
        <taxon>Mucorales</taxon>
        <taxon>Mucorineae</taxon>
        <taxon>Rhizopodaceae</taxon>
        <taxon>Rhizopus</taxon>
    </lineage>
</organism>
<comment type="caution">
    <text evidence="2">The sequence shown here is derived from an EMBL/GenBank/DDBJ whole genome shotgun (WGS) entry which is preliminary data.</text>
</comment>
<proteinExistence type="predicted"/>
<dbReference type="AlphaFoldDB" id="A0A9P7BZ35"/>
<keyword evidence="3" id="KW-1185">Reference proteome</keyword>
<dbReference type="EMBL" id="JAANIU010014802">
    <property type="protein sequence ID" value="KAG1529543.1"/>
    <property type="molecule type" value="Genomic_DNA"/>
</dbReference>
<name>A0A9P7BZ35_9FUNG</name>